<proteinExistence type="predicted"/>
<dbReference type="OrthoDB" id="5106861at2759"/>
<feature type="region of interest" description="Disordered" evidence="2">
    <location>
        <begin position="452"/>
        <end position="474"/>
    </location>
</feature>
<dbReference type="AlphaFoldDB" id="A0A9P8W036"/>
<keyword evidence="1" id="KW-0175">Coiled coil</keyword>
<reference evidence="3 4" key="1">
    <citation type="journal article" date="2021" name="Nat. Commun.">
        <title>Genetic determinants of endophytism in the Arabidopsis root mycobiome.</title>
        <authorList>
            <person name="Mesny F."/>
            <person name="Miyauchi S."/>
            <person name="Thiergart T."/>
            <person name="Pickel B."/>
            <person name="Atanasova L."/>
            <person name="Karlsson M."/>
            <person name="Huettel B."/>
            <person name="Barry K.W."/>
            <person name="Haridas S."/>
            <person name="Chen C."/>
            <person name="Bauer D."/>
            <person name="Andreopoulos W."/>
            <person name="Pangilinan J."/>
            <person name="LaButti K."/>
            <person name="Riley R."/>
            <person name="Lipzen A."/>
            <person name="Clum A."/>
            <person name="Drula E."/>
            <person name="Henrissat B."/>
            <person name="Kohler A."/>
            <person name="Grigoriev I.V."/>
            <person name="Martin F.M."/>
            <person name="Hacquard S."/>
        </authorList>
    </citation>
    <scope>NUCLEOTIDE SEQUENCE [LARGE SCALE GENOMIC DNA]</scope>
    <source>
        <strain evidence="3 4">MPI-CAGE-CH-0241</strain>
    </source>
</reference>
<feature type="compositionally biased region" description="Polar residues" evidence="2">
    <location>
        <begin position="455"/>
        <end position="474"/>
    </location>
</feature>
<keyword evidence="4" id="KW-1185">Reference proteome</keyword>
<sequence length="525" mass="58586">MGSTRSHHKRRFIFDGTAAQYSHFLENHIVQLTKRVAELEEALQQAGSQSAELNSPTPSNANHVLCMVFQETETPETQRAAIRASGTRTLKRRCDNAVADFLARVPTCLSQWSTTRNDTQLSTPKQIVDTFQILTLRSPDIRSRLPHSEPPKTPPVAVEAYQKLQEALRQNANYSTQLRNYSLMLFFCICQVARNCGMSVEKVDELINASLPDRNPGSIYSAKLRRGARWAASVIEKLEAELGYLASQLFVLYGPPIETYRNWAEQGETSDYLIAKIKEQAKFLKAEVPESPCVSFSPVFLITYTGPWGLDQVNKALGTKLSQLEYERRVQVVKDAEAQVKEPLARQNMLAARQRVGEPDTESPGLGSGWIDQTLDPTPSLPRVGSRPPHFSDPMEVTLPLEDQEQGIQTQDPTSMHEMNIPETFRSRPPGTGSDDTGHDVAQALLCLRGPEAPTLTSTTPDEPQISSSAVLRSNEQALSFEDFSMPEGYMADRPQSPGFYNFDTDSFTPIDLSNFINYPDDGRE</sequence>
<feature type="region of interest" description="Disordered" evidence="2">
    <location>
        <begin position="352"/>
        <end position="393"/>
    </location>
</feature>
<evidence type="ECO:0000313" key="3">
    <source>
        <dbReference type="EMBL" id="KAH6883856.1"/>
    </source>
</evidence>
<name>A0A9P8W036_9HYPO</name>
<dbReference type="Proteomes" id="UP000777438">
    <property type="component" value="Unassembled WGS sequence"/>
</dbReference>
<accession>A0A9P8W036</accession>
<evidence type="ECO:0000256" key="1">
    <source>
        <dbReference type="SAM" id="Coils"/>
    </source>
</evidence>
<organism evidence="3 4">
    <name type="scientific">Thelonectria olida</name>
    <dbReference type="NCBI Taxonomy" id="1576542"/>
    <lineage>
        <taxon>Eukaryota</taxon>
        <taxon>Fungi</taxon>
        <taxon>Dikarya</taxon>
        <taxon>Ascomycota</taxon>
        <taxon>Pezizomycotina</taxon>
        <taxon>Sordariomycetes</taxon>
        <taxon>Hypocreomycetidae</taxon>
        <taxon>Hypocreales</taxon>
        <taxon>Nectriaceae</taxon>
        <taxon>Thelonectria</taxon>
    </lineage>
</organism>
<feature type="region of interest" description="Disordered" evidence="2">
    <location>
        <begin position="409"/>
        <end position="439"/>
    </location>
</feature>
<feature type="coiled-coil region" evidence="1">
    <location>
        <begin position="22"/>
        <end position="49"/>
    </location>
</feature>
<dbReference type="EMBL" id="JAGPYM010000022">
    <property type="protein sequence ID" value="KAH6883856.1"/>
    <property type="molecule type" value="Genomic_DNA"/>
</dbReference>
<comment type="caution">
    <text evidence="3">The sequence shown here is derived from an EMBL/GenBank/DDBJ whole genome shotgun (WGS) entry which is preliminary data.</text>
</comment>
<evidence type="ECO:0000256" key="2">
    <source>
        <dbReference type="SAM" id="MobiDB-lite"/>
    </source>
</evidence>
<protein>
    <submittedName>
        <fullName evidence="3">Uncharacterized protein</fullName>
    </submittedName>
</protein>
<evidence type="ECO:0000313" key="4">
    <source>
        <dbReference type="Proteomes" id="UP000777438"/>
    </source>
</evidence>
<gene>
    <name evidence="3" type="ORF">B0T10DRAFT_579921</name>
</gene>